<protein>
    <submittedName>
        <fullName evidence="3">Transcriptional regulator</fullName>
    </submittedName>
</protein>
<sequence length="85" mass="8517">MLSMKREDLARLAEVAPATLAGSETGKRQPQPRTLAAIRAALETAGVEFLDGNGGGPGVRLKVPPTPGDAGKAKAPAGPDDAADA</sequence>
<dbReference type="RefSeq" id="WP_153347120.1">
    <property type="nucleotide sequence ID" value="NZ_WIVE01000125.1"/>
</dbReference>
<dbReference type="EMBL" id="WIVE01000125">
    <property type="protein sequence ID" value="MQX38546.1"/>
    <property type="molecule type" value="Genomic_DNA"/>
</dbReference>
<evidence type="ECO:0000259" key="2">
    <source>
        <dbReference type="PROSITE" id="PS50943"/>
    </source>
</evidence>
<comment type="caution">
    <text evidence="3">The sequence shown here is derived from an EMBL/GenBank/DDBJ whole genome shotgun (WGS) entry which is preliminary data.</text>
</comment>
<dbReference type="Proteomes" id="UP000434582">
    <property type="component" value="Unassembled WGS sequence"/>
</dbReference>
<proteinExistence type="predicted"/>
<dbReference type="Pfam" id="PF01381">
    <property type="entry name" value="HTH_3"/>
    <property type="match status" value="1"/>
</dbReference>
<dbReference type="CDD" id="cd00093">
    <property type="entry name" value="HTH_XRE"/>
    <property type="match status" value="1"/>
</dbReference>
<reference evidence="3 4" key="1">
    <citation type="submission" date="2019-10" db="EMBL/GenBank/DDBJ databases">
        <title>Draft whole-genome sequence of the purple nonsulfur photosynthetic bacterium Roseospira navarrensis DSM 15114.</title>
        <authorList>
            <person name="Kyndt J.A."/>
            <person name="Meyer T.E."/>
        </authorList>
    </citation>
    <scope>NUCLEOTIDE SEQUENCE [LARGE SCALE GENOMIC DNA]</scope>
    <source>
        <strain evidence="3 4">DSM 15114</strain>
    </source>
</reference>
<dbReference type="SUPFAM" id="SSF47413">
    <property type="entry name" value="lambda repressor-like DNA-binding domains"/>
    <property type="match status" value="1"/>
</dbReference>
<organism evidence="3 4">
    <name type="scientific">Roseospira navarrensis</name>
    <dbReference type="NCBI Taxonomy" id="140058"/>
    <lineage>
        <taxon>Bacteria</taxon>
        <taxon>Pseudomonadati</taxon>
        <taxon>Pseudomonadota</taxon>
        <taxon>Alphaproteobacteria</taxon>
        <taxon>Rhodospirillales</taxon>
        <taxon>Rhodospirillaceae</taxon>
        <taxon>Roseospira</taxon>
    </lineage>
</organism>
<gene>
    <name evidence="3" type="ORF">GHC57_18715</name>
</gene>
<feature type="region of interest" description="Disordered" evidence="1">
    <location>
        <begin position="49"/>
        <end position="85"/>
    </location>
</feature>
<accession>A0A7X1ZHC3</accession>
<evidence type="ECO:0000256" key="1">
    <source>
        <dbReference type="SAM" id="MobiDB-lite"/>
    </source>
</evidence>
<evidence type="ECO:0000313" key="3">
    <source>
        <dbReference type="EMBL" id="MQX38546.1"/>
    </source>
</evidence>
<keyword evidence="4" id="KW-1185">Reference proteome</keyword>
<dbReference type="InterPro" id="IPR001387">
    <property type="entry name" value="Cro/C1-type_HTH"/>
</dbReference>
<name>A0A7X1ZHC3_9PROT</name>
<evidence type="ECO:0000313" key="4">
    <source>
        <dbReference type="Proteomes" id="UP000434582"/>
    </source>
</evidence>
<dbReference type="OrthoDB" id="3782725at2"/>
<dbReference type="InterPro" id="IPR010982">
    <property type="entry name" value="Lambda_DNA-bd_dom_sf"/>
</dbReference>
<dbReference type="Gene3D" id="1.10.260.40">
    <property type="entry name" value="lambda repressor-like DNA-binding domains"/>
    <property type="match status" value="1"/>
</dbReference>
<dbReference type="PROSITE" id="PS50943">
    <property type="entry name" value="HTH_CROC1"/>
    <property type="match status" value="1"/>
</dbReference>
<dbReference type="GO" id="GO:0003677">
    <property type="term" value="F:DNA binding"/>
    <property type="evidence" value="ECO:0007669"/>
    <property type="project" value="InterPro"/>
</dbReference>
<dbReference type="AlphaFoldDB" id="A0A7X1ZHC3"/>
<feature type="domain" description="HTH cro/C1-type" evidence="2">
    <location>
        <begin position="4"/>
        <end position="49"/>
    </location>
</feature>
<feature type="compositionally biased region" description="Low complexity" evidence="1">
    <location>
        <begin position="68"/>
        <end position="85"/>
    </location>
</feature>